<feature type="transmembrane region" description="Helical" evidence="1">
    <location>
        <begin position="6"/>
        <end position="23"/>
    </location>
</feature>
<dbReference type="Pfam" id="PF19762">
    <property type="entry name" value="DUF6249"/>
    <property type="match status" value="1"/>
</dbReference>
<dbReference type="RefSeq" id="WP_188465875.1">
    <property type="nucleotide sequence ID" value="NZ_BAABHU010000012.1"/>
</dbReference>
<organism evidence="3 4">
    <name type="scientific">Marivirga lumbricoides</name>
    <dbReference type="NCBI Taxonomy" id="1046115"/>
    <lineage>
        <taxon>Bacteria</taxon>
        <taxon>Pseudomonadati</taxon>
        <taxon>Bacteroidota</taxon>
        <taxon>Cytophagia</taxon>
        <taxon>Cytophagales</taxon>
        <taxon>Marivirgaceae</taxon>
        <taxon>Marivirga</taxon>
    </lineage>
</organism>
<reference evidence="4" key="1">
    <citation type="journal article" date="2019" name="Int. J. Syst. Evol. Microbiol.">
        <title>The Global Catalogue of Microorganisms (GCM) 10K type strain sequencing project: providing services to taxonomists for standard genome sequencing and annotation.</title>
        <authorList>
            <consortium name="The Broad Institute Genomics Platform"/>
            <consortium name="The Broad Institute Genome Sequencing Center for Infectious Disease"/>
            <person name="Wu L."/>
            <person name="Ma J."/>
        </authorList>
    </citation>
    <scope>NUCLEOTIDE SEQUENCE [LARGE SCALE GENOMIC DNA]</scope>
    <source>
        <strain evidence="4">CGMCC 1.10832</strain>
    </source>
</reference>
<name>A0ABQ1MZG5_9BACT</name>
<proteinExistence type="predicted"/>
<dbReference type="InterPro" id="IPR046216">
    <property type="entry name" value="DUF6249"/>
</dbReference>
<accession>A0ABQ1MZG5</accession>
<dbReference type="Proteomes" id="UP000636010">
    <property type="component" value="Unassembled WGS sequence"/>
</dbReference>
<keyword evidence="1" id="KW-1133">Transmembrane helix</keyword>
<sequence>MEAVITFISLFATIFGISYYFLYTRNKERLALIEAGADVSLFQAPPSKRKRHPAYSIALVIGLMTMGIGLGVIFAFILDYTLALNHHNEPAYIAGIFFFGGLGLMTSFLLLRWLDKKDEEKPQ</sequence>
<evidence type="ECO:0000259" key="2">
    <source>
        <dbReference type="Pfam" id="PF19762"/>
    </source>
</evidence>
<evidence type="ECO:0000256" key="1">
    <source>
        <dbReference type="SAM" id="Phobius"/>
    </source>
</evidence>
<evidence type="ECO:0000313" key="3">
    <source>
        <dbReference type="EMBL" id="GGC45978.1"/>
    </source>
</evidence>
<evidence type="ECO:0000313" key="4">
    <source>
        <dbReference type="Proteomes" id="UP000636010"/>
    </source>
</evidence>
<comment type="caution">
    <text evidence="3">The sequence shown here is derived from an EMBL/GenBank/DDBJ whole genome shotgun (WGS) entry which is preliminary data.</text>
</comment>
<keyword evidence="1" id="KW-0812">Transmembrane</keyword>
<feature type="transmembrane region" description="Helical" evidence="1">
    <location>
        <begin position="90"/>
        <end position="111"/>
    </location>
</feature>
<protein>
    <recommendedName>
        <fullName evidence="2">DUF6249 domain-containing protein</fullName>
    </recommendedName>
</protein>
<keyword evidence="1" id="KW-0472">Membrane</keyword>
<gene>
    <name evidence="3" type="ORF">GCM10011506_34500</name>
</gene>
<keyword evidence="4" id="KW-1185">Reference proteome</keyword>
<dbReference type="EMBL" id="BMEC01000012">
    <property type="protein sequence ID" value="GGC45978.1"/>
    <property type="molecule type" value="Genomic_DNA"/>
</dbReference>
<feature type="domain" description="DUF6249" evidence="2">
    <location>
        <begin position="7"/>
        <end position="110"/>
    </location>
</feature>
<feature type="transmembrane region" description="Helical" evidence="1">
    <location>
        <begin position="57"/>
        <end position="78"/>
    </location>
</feature>